<keyword evidence="2" id="KW-1185">Reference proteome</keyword>
<feature type="domain" description="Endonuclease/exonuclease/phosphatase" evidence="1">
    <location>
        <begin position="174"/>
        <end position="519"/>
    </location>
</feature>
<dbReference type="Proteomes" id="UP000694920">
    <property type="component" value="Unplaced"/>
</dbReference>
<evidence type="ECO:0000259" key="1">
    <source>
        <dbReference type="Pfam" id="PF03372"/>
    </source>
</evidence>
<dbReference type="KEGG" id="ccin:107264184"/>
<name>A0AAJ7BJP5_CEPCN</name>
<dbReference type="GeneID" id="107264184"/>
<dbReference type="InterPro" id="IPR005135">
    <property type="entry name" value="Endo/exonuclease/phosphatase"/>
</dbReference>
<evidence type="ECO:0000313" key="3">
    <source>
        <dbReference type="RefSeq" id="XP_015587660.1"/>
    </source>
</evidence>
<accession>A0AAJ7BJP5</accession>
<sequence length="563" mass="64479">MSASTRLLTTVSVASVVCRNVHVAIFSQEVKILHMSEVPLKHLFIRNIRKSTFVPEALFSTYLNLLESISSPATHQEFNKTIMEPYLESCYVLNDTSPIHEVPVNIGDDIVLSDGEDTSRSDSMDVDIMKECGGSLDIKCPMSKQDYKALRKWKRFGKEKLAINSNDTFVLRLLSFNILAQNLLETHSYLYKAHDKRALSWESRKSLLFQEILQADANVICLQEVQNDHLGEIVKPFRDLGYAYLYKKRTNDKEDGLLLLYRSDQFNLVDHAKVELYQSGIELLSRDNVGLIAKLSLKDSPDTQIVIATTHLLYNPRRNDVRLGQIQMLFAELERIAFIENTPTGARYHPIILAGDFNLEPYTGVYKFITEGTFEYVGKARNLEPAEYRLFCRLSNMLIPPRLYVTDSCQHYNILKKRLRGEGDGRVMLENSETKELHDESNSTNDPASIYKKSEVDVKTSKCQKIELIDGNYASFSSGRLVHPFKFKNVYQHADRYGNPEATTNQGKWITVDYIFYTEIQPFEKYTLPTVEQCNLFPTIPNFTVGSDHLCLGASFKLQKKKH</sequence>
<dbReference type="CTD" id="37748"/>
<proteinExistence type="predicted"/>
<reference evidence="3 4" key="1">
    <citation type="submission" date="2025-04" db="UniProtKB">
        <authorList>
            <consortium name="RefSeq"/>
        </authorList>
    </citation>
    <scope>IDENTIFICATION</scope>
</reference>
<gene>
    <name evidence="3 4" type="primary">LOC107264184</name>
</gene>
<dbReference type="RefSeq" id="XP_015587660.1">
    <property type="nucleotide sequence ID" value="XM_015732174.2"/>
</dbReference>
<dbReference type="Gene3D" id="3.60.10.10">
    <property type="entry name" value="Endonuclease/exonuclease/phosphatase"/>
    <property type="match status" value="1"/>
</dbReference>
<dbReference type="Pfam" id="PF03372">
    <property type="entry name" value="Exo_endo_phos"/>
    <property type="match status" value="1"/>
</dbReference>
<protein>
    <submittedName>
        <fullName evidence="3 4">Protein angel isoform X1</fullName>
    </submittedName>
</protein>
<evidence type="ECO:0000313" key="2">
    <source>
        <dbReference type="Proteomes" id="UP000694920"/>
    </source>
</evidence>
<evidence type="ECO:0000313" key="4">
    <source>
        <dbReference type="RefSeq" id="XP_015587661.1"/>
    </source>
</evidence>
<dbReference type="InterPro" id="IPR036691">
    <property type="entry name" value="Endo/exonu/phosph_ase_sf"/>
</dbReference>
<dbReference type="GO" id="GO:0000175">
    <property type="term" value="F:3'-5'-RNA exonuclease activity"/>
    <property type="evidence" value="ECO:0007669"/>
    <property type="project" value="TreeGrafter"/>
</dbReference>
<dbReference type="PANTHER" id="PTHR12121:SF34">
    <property type="entry name" value="PROTEIN ANGEL"/>
    <property type="match status" value="1"/>
</dbReference>
<dbReference type="SUPFAM" id="SSF56219">
    <property type="entry name" value="DNase I-like"/>
    <property type="match status" value="1"/>
</dbReference>
<dbReference type="PANTHER" id="PTHR12121">
    <property type="entry name" value="CARBON CATABOLITE REPRESSOR PROTEIN 4"/>
    <property type="match status" value="1"/>
</dbReference>
<dbReference type="RefSeq" id="XP_015587661.1">
    <property type="nucleotide sequence ID" value="XM_015732175.2"/>
</dbReference>
<organism evidence="2 4">
    <name type="scientific">Cephus cinctus</name>
    <name type="common">Wheat stem sawfly</name>
    <dbReference type="NCBI Taxonomy" id="211228"/>
    <lineage>
        <taxon>Eukaryota</taxon>
        <taxon>Metazoa</taxon>
        <taxon>Ecdysozoa</taxon>
        <taxon>Arthropoda</taxon>
        <taxon>Hexapoda</taxon>
        <taxon>Insecta</taxon>
        <taxon>Pterygota</taxon>
        <taxon>Neoptera</taxon>
        <taxon>Endopterygota</taxon>
        <taxon>Hymenoptera</taxon>
        <taxon>Cephoidea</taxon>
        <taxon>Cephidae</taxon>
        <taxon>Cephus</taxon>
    </lineage>
</organism>
<dbReference type="AlphaFoldDB" id="A0AAJ7BJP5"/>
<dbReference type="InterPro" id="IPR050410">
    <property type="entry name" value="CCR4/nocturin_mRNA_transcr"/>
</dbReference>